<dbReference type="Gene3D" id="3.30.230.40">
    <property type="entry name" value="Imidazole glycerol phosphate dehydratase, domain 1"/>
    <property type="match status" value="2"/>
</dbReference>
<dbReference type="UniPathway" id="UPA00031">
    <property type="reaction ID" value="UER00011"/>
</dbReference>
<protein>
    <recommendedName>
        <fullName evidence="2 6">Imidazoleglycerol-phosphate dehydratase</fullName>
        <shortName evidence="6">IGPD</shortName>
        <ecNumber evidence="6">4.2.1.19</ecNumber>
    </recommendedName>
</protein>
<dbReference type="InterPro" id="IPR020565">
    <property type="entry name" value="ImidazoleglycerP_deHydtase_CS"/>
</dbReference>
<dbReference type="PANTHER" id="PTHR23133">
    <property type="entry name" value="IMIDAZOLEGLYCEROL-PHOSPHATE DEHYDRATASE HIS7"/>
    <property type="match status" value="1"/>
</dbReference>
<dbReference type="FunFam" id="3.30.230.40:FF:000003">
    <property type="entry name" value="Imidazoleglycerol-phosphate dehydratase HisB"/>
    <property type="match status" value="1"/>
</dbReference>
<dbReference type="RefSeq" id="WP_198443038.1">
    <property type="nucleotide sequence ID" value="NZ_CBCSHE010000010.1"/>
</dbReference>
<dbReference type="GO" id="GO:0000105">
    <property type="term" value="P:L-histidine biosynthetic process"/>
    <property type="evidence" value="ECO:0007669"/>
    <property type="project" value="UniProtKB-UniRule"/>
</dbReference>
<comment type="pathway">
    <text evidence="1 6">Amino-acid biosynthesis; L-histidine biosynthesis; L-histidine from 5-phospho-alpha-D-ribose 1-diphosphate: step 6/9.</text>
</comment>
<dbReference type="InterPro" id="IPR000807">
    <property type="entry name" value="ImidazoleglycerolP_deHydtase"/>
</dbReference>
<keyword evidence="5 6" id="KW-0456">Lyase</keyword>
<dbReference type="GO" id="GO:0005737">
    <property type="term" value="C:cytoplasm"/>
    <property type="evidence" value="ECO:0007669"/>
    <property type="project" value="UniProtKB-SubCell"/>
</dbReference>
<gene>
    <name evidence="6" type="primary">hisB</name>
    <name evidence="7" type="ORF">IWA51_02610</name>
</gene>
<name>A0A7T3V611_9SPIR</name>
<dbReference type="KEGG" id="tper:IWA51_02610"/>
<evidence type="ECO:0000256" key="4">
    <source>
        <dbReference type="ARBA" id="ARBA00023102"/>
    </source>
</evidence>
<dbReference type="Pfam" id="PF00475">
    <property type="entry name" value="IGPD"/>
    <property type="match status" value="1"/>
</dbReference>
<comment type="similarity">
    <text evidence="6">Belongs to the imidazoleglycerol-phosphate dehydratase family.</text>
</comment>
<keyword evidence="4 6" id="KW-0368">Histidine biosynthesis</keyword>
<dbReference type="EC" id="4.2.1.19" evidence="6"/>
<evidence type="ECO:0000313" key="8">
    <source>
        <dbReference type="Proteomes" id="UP000595224"/>
    </source>
</evidence>
<dbReference type="GO" id="GO:0004424">
    <property type="term" value="F:imidazoleglycerol-phosphate dehydratase activity"/>
    <property type="evidence" value="ECO:0007669"/>
    <property type="project" value="UniProtKB-UniRule"/>
</dbReference>
<dbReference type="HAMAP" id="MF_00076">
    <property type="entry name" value="HisB"/>
    <property type="match status" value="1"/>
</dbReference>
<evidence type="ECO:0000256" key="3">
    <source>
        <dbReference type="ARBA" id="ARBA00022605"/>
    </source>
</evidence>
<keyword evidence="8" id="KW-1185">Reference proteome</keyword>
<organism evidence="7 8">
    <name type="scientific">Treponema peruense</name>
    <dbReference type="NCBI Taxonomy" id="2787628"/>
    <lineage>
        <taxon>Bacteria</taxon>
        <taxon>Pseudomonadati</taxon>
        <taxon>Spirochaetota</taxon>
        <taxon>Spirochaetia</taxon>
        <taxon>Spirochaetales</taxon>
        <taxon>Treponemataceae</taxon>
        <taxon>Treponema</taxon>
    </lineage>
</organism>
<comment type="subcellular location">
    <subcellularLocation>
        <location evidence="6">Cytoplasm</location>
    </subcellularLocation>
</comment>
<evidence type="ECO:0000256" key="6">
    <source>
        <dbReference type="HAMAP-Rule" id="MF_00076"/>
    </source>
</evidence>
<evidence type="ECO:0000256" key="2">
    <source>
        <dbReference type="ARBA" id="ARBA00016664"/>
    </source>
</evidence>
<dbReference type="EMBL" id="CP064936">
    <property type="protein sequence ID" value="QQA01525.1"/>
    <property type="molecule type" value="Genomic_DNA"/>
</dbReference>
<keyword evidence="6" id="KW-0963">Cytoplasm</keyword>
<evidence type="ECO:0000256" key="1">
    <source>
        <dbReference type="ARBA" id="ARBA00005047"/>
    </source>
</evidence>
<evidence type="ECO:0000313" key="7">
    <source>
        <dbReference type="EMBL" id="QQA01525.1"/>
    </source>
</evidence>
<dbReference type="InterPro" id="IPR020568">
    <property type="entry name" value="Ribosomal_Su5_D2-typ_SF"/>
</dbReference>
<proteinExistence type="inferred from homology"/>
<dbReference type="SUPFAM" id="SSF54211">
    <property type="entry name" value="Ribosomal protein S5 domain 2-like"/>
    <property type="match status" value="2"/>
</dbReference>
<evidence type="ECO:0000256" key="5">
    <source>
        <dbReference type="ARBA" id="ARBA00023239"/>
    </source>
</evidence>
<dbReference type="Proteomes" id="UP000595224">
    <property type="component" value="Chromosome"/>
</dbReference>
<dbReference type="FunFam" id="3.30.230.40:FF:000001">
    <property type="entry name" value="Imidazoleglycerol-phosphate dehydratase HisB"/>
    <property type="match status" value="1"/>
</dbReference>
<dbReference type="AlphaFoldDB" id="A0A7T3V611"/>
<reference evidence="7 8" key="1">
    <citation type="submission" date="2020-11" db="EMBL/GenBank/DDBJ databases">
        <title>Treponema Peruensis nv. sp., first commensal Treponema isolated from human feces.</title>
        <authorList>
            <person name="Belkhou C."/>
            <person name="Raes J."/>
        </authorList>
    </citation>
    <scope>NUCLEOTIDE SEQUENCE [LARGE SCALE GENOMIC DNA]</scope>
    <source>
        <strain evidence="7 8">RCC2812</strain>
    </source>
</reference>
<dbReference type="InterPro" id="IPR038494">
    <property type="entry name" value="IGPD_sf"/>
</dbReference>
<sequence>MRTAEIIRNTSETQIKLALNLDGTGRCDVKNPLGFFDHLLRSFCKHGMFDLTGELKGDLHVDEHHLIEDTGITLGMCFAKALGDCAGIFRSGFFIYPMDESLLSASVDFGGRPYLFCEAGLSNIPLVSMSPEGVQSSFQTDCFEDFWQGFVSSARCNLHLETLRGRSDHHKMEGLFKAAARAIRSAVEIDPRRNGEIPSTKGLIV</sequence>
<dbReference type="PROSITE" id="PS00954">
    <property type="entry name" value="IGP_DEHYDRATASE_1"/>
    <property type="match status" value="1"/>
</dbReference>
<accession>A0A7T3V611</accession>
<keyword evidence="3 6" id="KW-0028">Amino-acid biosynthesis</keyword>
<dbReference type="PANTHER" id="PTHR23133:SF2">
    <property type="entry name" value="IMIDAZOLEGLYCEROL-PHOSPHATE DEHYDRATASE"/>
    <property type="match status" value="1"/>
</dbReference>
<comment type="catalytic activity">
    <reaction evidence="6">
        <text>D-erythro-1-(imidazol-4-yl)glycerol 3-phosphate = 3-(imidazol-4-yl)-2-oxopropyl phosphate + H2O</text>
        <dbReference type="Rhea" id="RHEA:11040"/>
        <dbReference type="ChEBI" id="CHEBI:15377"/>
        <dbReference type="ChEBI" id="CHEBI:57766"/>
        <dbReference type="ChEBI" id="CHEBI:58278"/>
        <dbReference type="EC" id="4.2.1.19"/>
    </reaction>
</comment>
<dbReference type="CDD" id="cd07914">
    <property type="entry name" value="IGPD"/>
    <property type="match status" value="1"/>
</dbReference>